<reference evidence="5 6" key="1">
    <citation type="submission" date="2013-11" db="EMBL/GenBank/DDBJ databases">
        <title>The Damaraland mole rat (Fukomys damarensis) genome and evolution of African mole rats.</title>
        <authorList>
            <person name="Gladyshev V.N."/>
            <person name="Fang X."/>
        </authorList>
    </citation>
    <scope>NUCLEOTIDE SEQUENCE [LARGE SCALE GENOMIC DNA]</scope>
    <source>
        <tissue evidence="5">Liver</tissue>
    </source>
</reference>
<dbReference type="AlphaFoldDB" id="A0A091CVQ8"/>
<organism evidence="5 6">
    <name type="scientific">Fukomys damarensis</name>
    <name type="common">Damaraland mole rat</name>
    <name type="synonym">Cryptomys damarensis</name>
    <dbReference type="NCBI Taxonomy" id="885580"/>
    <lineage>
        <taxon>Eukaryota</taxon>
        <taxon>Metazoa</taxon>
        <taxon>Chordata</taxon>
        <taxon>Craniata</taxon>
        <taxon>Vertebrata</taxon>
        <taxon>Euteleostomi</taxon>
        <taxon>Mammalia</taxon>
        <taxon>Eutheria</taxon>
        <taxon>Euarchontoglires</taxon>
        <taxon>Glires</taxon>
        <taxon>Rodentia</taxon>
        <taxon>Hystricomorpha</taxon>
        <taxon>Bathyergidae</taxon>
        <taxon>Fukomys</taxon>
    </lineage>
</organism>
<dbReference type="Proteomes" id="UP000028990">
    <property type="component" value="Unassembled WGS sequence"/>
</dbReference>
<dbReference type="PANTHER" id="PTHR31259:SF3">
    <property type="entry name" value="ENDOSOME-ASSOCIATED-TRAFFICKING REGULATOR 1"/>
    <property type="match status" value="1"/>
</dbReference>
<evidence type="ECO:0000256" key="1">
    <source>
        <dbReference type="ARBA" id="ARBA00007791"/>
    </source>
</evidence>
<dbReference type="GO" id="GO:0030496">
    <property type="term" value="C:midbody"/>
    <property type="evidence" value="ECO:0007669"/>
    <property type="project" value="TreeGrafter"/>
</dbReference>
<dbReference type="GO" id="GO:0036064">
    <property type="term" value="C:ciliary basal body"/>
    <property type="evidence" value="ECO:0007669"/>
    <property type="project" value="TreeGrafter"/>
</dbReference>
<evidence type="ECO:0000313" key="6">
    <source>
        <dbReference type="Proteomes" id="UP000028990"/>
    </source>
</evidence>
<feature type="region of interest" description="Disordered" evidence="4">
    <location>
        <begin position="21"/>
        <end position="87"/>
    </location>
</feature>
<sequence>MDDDKPEDLEEANPFFFKEFLKTKNPSQSKDDTSNSRIYPEEASGCSLGLDPGCPTAQTVGFGLDSQQPSFGGLTGAGEENEDEEEG</sequence>
<evidence type="ECO:0000256" key="3">
    <source>
        <dbReference type="ARBA" id="ARBA00023054"/>
    </source>
</evidence>
<keyword evidence="6" id="KW-1185">Reference proteome</keyword>
<dbReference type="GO" id="GO:1903566">
    <property type="term" value="P:positive regulation of protein localization to cilium"/>
    <property type="evidence" value="ECO:0007669"/>
    <property type="project" value="TreeGrafter"/>
</dbReference>
<evidence type="ECO:0000313" key="5">
    <source>
        <dbReference type="EMBL" id="KFO21855.1"/>
    </source>
</evidence>
<dbReference type="GO" id="GO:0005813">
    <property type="term" value="C:centrosome"/>
    <property type="evidence" value="ECO:0007669"/>
    <property type="project" value="TreeGrafter"/>
</dbReference>
<accession>A0A091CVQ8</accession>
<keyword evidence="3" id="KW-0175">Coiled coil</keyword>
<protein>
    <recommendedName>
        <fullName evidence="2">Endosome-associated-trafficking regulator 1</fullName>
    </recommendedName>
</protein>
<gene>
    <name evidence="5" type="ORF">H920_16739</name>
</gene>
<dbReference type="GO" id="GO:0045724">
    <property type="term" value="P:positive regulation of cilium assembly"/>
    <property type="evidence" value="ECO:0007669"/>
    <property type="project" value="TreeGrafter"/>
</dbReference>
<evidence type="ECO:0000256" key="4">
    <source>
        <dbReference type="SAM" id="MobiDB-lite"/>
    </source>
</evidence>
<dbReference type="GO" id="GO:0032465">
    <property type="term" value="P:regulation of cytokinesis"/>
    <property type="evidence" value="ECO:0007669"/>
    <property type="project" value="TreeGrafter"/>
</dbReference>
<comment type="similarity">
    <text evidence="1">Belongs to the ENTR1 family.</text>
</comment>
<proteinExistence type="inferred from homology"/>
<dbReference type="GO" id="GO:0055037">
    <property type="term" value="C:recycling endosome"/>
    <property type="evidence" value="ECO:0007669"/>
    <property type="project" value="TreeGrafter"/>
</dbReference>
<dbReference type="PANTHER" id="PTHR31259">
    <property type="entry name" value="ENDOSOME-ASSOCIATED TRAFFICKING REGULATOR 1"/>
    <property type="match status" value="1"/>
</dbReference>
<dbReference type="GO" id="GO:0005769">
    <property type="term" value="C:early endosome"/>
    <property type="evidence" value="ECO:0007669"/>
    <property type="project" value="TreeGrafter"/>
</dbReference>
<dbReference type="EMBL" id="KN124268">
    <property type="protein sequence ID" value="KFO21855.1"/>
    <property type="molecule type" value="Genomic_DNA"/>
</dbReference>
<evidence type="ECO:0000256" key="2">
    <source>
        <dbReference type="ARBA" id="ARBA00016007"/>
    </source>
</evidence>
<dbReference type="InterPro" id="IPR026757">
    <property type="entry name" value="ENTR1"/>
</dbReference>
<name>A0A091CVQ8_FUKDA</name>